<feature type="domain" description="Glycosyltransferase 2-like" evidence="2">
    <location>
        <begin position="8"/>
        <end position="146"/>
    </location>
</feature>
<evidence type="ECO:0000259" key="2">
    <source>
        <dbReference type="Pfam" id="PF00535"/>
    </source>
</evidence>
<dbReference type="Pfam" id="PF13524">
    <property type="entry name" value="Glyco_trans_1_2"/>
    <property type="match status" value="1"/>
</dbReference>
<dbReference type="RefSeq" id="WP_019485558.1">
    <property type="nucleotide sequence ID" value="NZ_CP136909.1"/>
</dbReference>
<evidence type="ECO:0000259" key="3">
    <source>
        <dbReference type="Pfam" id="PF13524"/>
    </source>
</evidence>
<dbReference type="Pfam" id="PF00535">
    <property type="entry name" value="Glycos_transf_2"/>
    <property type="match status" value="1"/>
</dbReference>
<name>A0A022P357_PSEA1</name>
<dbReference type="PANTHER" id="PTHR43685:SF2">
    <property type="entry name" value="GLYCOSYLTRANSFERASE 2-LIKE DOMAIN-CONTAINING PROTEIN"/>
    <property type="match status" value="1"/>
</dbReference>
<dbReference type="Pfam" id="PF13641">
    <property type="entry name" value="Glyco_tranf_2_3"/>
    <property type="match status" value="1"/>
</dbReference>
<proteinExistence type="predicted"/>
<dbReference type="PATRIC" id="fig|1081927.4.peg.2502"/>
<dbReference type="AlphaFoldDB" id="A0A022P357"/>
<dbReference type="Gene3D" id="3.40.50.2000">
    <property type="entry name" value="Glycogen Phosphorylase B"/>
    <property type="match status" value="1"/>
</dbReference>
<dbReference type="InterPro" id="IPR001173">
    <property type="entry name" value="Glyco_trans_2-like"/>
</dbReference>
<protein>
    <submittedName>
        <fullName evidence="4">Uncharacterized protein</fullName>
    </submittedName>
</protein>
<gene>
    <name evidence="4" type="primary">PA103orfH</name>
</gene>
<feature type="domain" description="Spore protein YkvP/CgeB glycosyl transferase-like" evidence="3">
    <location>
        <begin position="1048"/>
        <end position="1151"/>
    </location>
</feature>
<dbReference type="SUPFAM" id="SSF53448">
    <property type="entry name" value="Nucleotide-diphospho-sugar transferases"/>
    <property type="match status" value="3"/>
</dbReference>
<reference evidence="4" key="1">
    <citation type="journal article" date="2014" name="PLoS ONE">
        <title>A Conservative Amino Acid Mutation in the Master Regulator FleQ Renders Pseudomonas aeruginosa Aflagellate.</title>
        <authorList>
            <person name="Jain R."/>
            <person name="Kazmierczak B.I."/>
        </authorList>
    </citation>
    <scope>NUCLEOTIDE SEQUENCE</scope>
    <source>
        <strain evidence="4">PA103</strain>
    </source>
</reference>
<dbReference type="InterPro" id="IPR029044">
    <property type="entry name" value="Nucleotide-diphossugar_trans"/>
</dbReference>
<dbReference type="EMBL" id="KJ411885">
    <property type="protein sequence ID" value="AIC06976.1"/>
    <property type="molecule type" value="Genomic_DNA"/>
</dbReference>
<dbReference type="SUPFAM" id="SSF53756">
    <property type="entry name" value="UDP-Glycosyltransferase/glycogen phosphorylase"/>
    <property type="match status" value="1"/>
</dbReference>
<dbReference type="PANTHER" id="PTHR43685">
    <property type="entry name" value="GLYCOSYLTRANSFERASE"/>
    <property type="match status" value="1"/>
</dbReference>
<dbReference type="InterPro" id="IPR055259">
    <property type="entry name" value="YkvP/CgeB_Glyco_trans-like"/>
</dbReference>
<keyword evidence="1" id="KW-0472">Membrane</keyword>
<keyword evidence="1" id="KW-1003">Cell membrane</keyword>
<evidence type="ECO:0000313" key="4">
    <source>
        <dbReference type="EMBL" id="AIC06976.1"/>
    </source>
</evidence>
<accession>A0A022P357</accession>
<sequence length="1168" mass="130008">MSANVRVSIVMPTYKLEYFEDALDSVLGQTYPALELIICDDSSDERIATLVEQKRASAAFPIRYFRNETRLGELGSTAKGIRLAEGEYVKFLHDDDVLLPECVEALVGAMEREPNVVLASSRRLRIDEEGQPLPDILATCFPFAGDVLIDGRELVSFLADHTINFIGEPSCLMARRDALLQICERLMMLNGRAIDWIGDLAMCAQLLQRGDLAFLSRPLTRFRVSRQQFSQIGRDQPGIGEQGHADFRLAIRELGWYRQAGDNRFVRVAPITRLDARVFKPVNLLAALRRAAGFGSVTLSTWLEARRPDAVQKVLIDRFLQEQGGGPRFAVLVLDAHGDTEAVERTLQSLEHVNSYPRVESHLFAPLGTSPRNGAMLFDPEVGPVPTINQALARLDTDWLLLVEAGVEFTVSGLLVAALDLLAAPESCQAVYADELMRLDDGELGAALRPDLNLDLLLSFPAGLSRHWLFRREPLLATGGFDETAGEAFELAYQLRLVEQRGLGCLGHISEPLLSGQALRLQDSAAERAAIEGHLRARGYAQATVGSRLPGRYELDYGHAGQPPVSILVLAGERLAQLQRCVETVLENTAYPNYEILLLEQGGEAADVREWLLAVEGMGVEQVRVLRGDGQLSRGALRNLAASRARGEFLLWLDAGSGILDKDWLQQLLNHGQRPEVGAVGAKLLAADGRVCHAGWLLGLCGPAGRAFEGRSHEDAGYLQRLQVDQNYSAVAGECLLMRRELFLELGGFDEALTRWDDVDICLRAVQAGYLNVWTPRARLLLDAPATTAASVEEEDALYARWLPLLARDPAYNPGFSLQAEGGFKLADPQLAWRPLQGWRPLPTVLAHPADLFGCGHYRVIQPFSALRESASIDGALSIGLMHVADLERYDPDVLVLQRQVGEERLEAMRRMQAFSRAFKVYELDDYLPNVPLKSAHRQHLPKDILRTLRRGLGYVDRFVVSTPALAEAFAGLHPDIRVIENRLPVGWWQGLRAQRRRGERPRVGWAGGSSHTGDLELIADVVRELADEVDWVFFGMCPPSIRPFVREVHAGVPIERYPRALAALDLDLALAPVEQNLFNECKSNLRLLEYGACGFPVVCSDVRCYQDDLPVTRVKNRFRDWVDAIRMHTRDLDAAARAGDHLRERVLADWMLDGERLRAWYRAWMPD</sequence>
<dbReference type="InterPro" id="IPR050834">
    <property type="entry name" value="Glycosyltransf_2"/>
</dbReference>
<evidence type="ECO:0000256" key="1">
    <source>
        <dbReference type="ARBA" id="ARBA00022519"/>
    </source>
</evidence>
<organism evidence="4">
    <name type="scientific">Pseudomonas aeruginosa (strain ATCC 29260 / BCRC 12902 / CIP 102967 / NCIMB 11965 / PA103)</name>
    <dbReference type="NCBI Taxonomy" id="1081927"/>
    <lineage>
        <taxon>Bacteria</taxon>
        <taxon>Pseudomonadati</taxon>
        <taxon>Pseudomonadota</taxon>
        <taxon>Gammaproteobacteria</taxon>
        <taxon>Pseudomonadales</taxon>
        <taxon>Pseudomonadaceae</taxon>
        <taxon>Pseudomonas</taxon>
    </lineage>
</organism>
<dbReference type="Gene3D" id="3.90.550.10">
    <property type="entry name" value="Spore Coat Polysaccharide Biosynthesis Protein SpsA, Chain A"/>
    <property type="match status" value="2"/>
</dbReference>
<keyword evidence="1" id="KW-0997">Cell inner membrane</keyword>